<dbReference type="AlphaFoldDB" id="A0A5N5Q8M4"/>
<feature type="region of interest" description="Disordered" evidence="1">
    <location>
        <begin position="1"/>
        <end position="27"/>
    </location>
</feature>
<dbReference type="Proteomes" id="UP000383932">
    <property type="component" value="Unassembled WGS sequence"/>
</dbReference>
<proteinExistence type="predicted"/>
<evidence type="ECO:0000256" key="1">
    <source>
        <dbReference type="SAM" id="MobiDB-lite"/>
    </source>
</evidence>
<comment type="caution">
    <text evidence="2">The sequence shown here is derived from an EMBL/GenBank/DDBJ whole genome shotgun (WGS) entry which is preliminary data.</text>
</comment>
<organism evidence="2 3">
    <name type="scientific">Ceratobasidium theobromae</name>
    <dbReference type="NCBI Taxonomy" id="1582974"/>
    <lineage>
        <taxon>Eukaryota</taxon>
        <taxon>Fungi</taxon>
        <taxon>Dikarya</taxon>
        <taxon>Basidiomycota</taxon>
        <taxon>Agaricomycotina</taxon>
        <taxon>Agaricomycetes</taxon>
        <taxon>Cantharellales</taxon>
        <taxon>Ceratobasidiaceae</taxon>
        <taxon>Ceratobasidium</taxon>
    </lineage>
</organism>
<feature type="region of interest" description="Disordered" evidence="1">
    <location>
        <begin position="142"/>
        <end position="223"/>
    </location>
</feature>
<keyword evidence="3" id="KW-1185">Reference proteome</keyword>
<feature type="compositionally biased region" description="Basic residues" evidence="1">
    <location>
        <begin position="142"/>
        <end position="151"/>
    </location>
</feature>
<dbReference type="EMBL" id="SSOP01000797">
    <property type="protein sequence ID" value="KAB5587768.1"/>
    <property type="molecule type" value="Genomic_DNA"/>
</dbReference>
<evidence type="ECO:0000313" key="3">
    <source>
        <dbReference type="Proteomes" id="UP000383932"/>
    </source>
</evidence>
<evidence type="ECO:0000313" key="2">
    <source>
        <dbReference type="EMBL" id="KAB5587768.1"/>
    </source>
</evidence>
<feature type="region of interest" description="Disordered" evidence="1">
    <location>
        <begin position="237"/>
        <end position="273"/>
    </location>
</feature>
<accession>A0A5N5Q8M4</accession>
<dbReference type="OrthoDB" id="3258793at2759"/>
<reference evidence="2 3" key="1">
    <citation type="journal article" date="2019" name="Fungal Biol. Biotechnol.">
        <title>Draft genome sequence of fastidious pathogen Ceratobasidium theobromae, which causes vascular-streak dieback in Theobroma cacao.</title>
        <authorList>
            <person name="Ali S.S."/>
            <person name="Asman A."/>
            <person name="Shao J."/>
            <person name="Firmansyah A.P."/>
            <person name="Susilo A.W."/>
            <person name="Rosmana A."/>
            <person name="McMahon P."/>
            <person name="Junaid M."/>
            <person name="Guest D."/>
            <person name="Kheng T.Y."/>
            <person name="Meinhardt L.W."/>
            <person name="Bailey B.A."/>
        </authorList>
    </citation>
    <scope>NUCLEOTIDE SEQUENCE [LARGE SCALE GENOMIC DNA]</scope>
    <source>
        <strain evidence="2 3">CT2</strain>
    </source>
</reference>
<name>A0A5N5Q8M4_9AGAM</name>
<protein>
    <submittedName>
        <fullName evidence="2">Uncharacterized protein</fullName>
    </submittedName>
</protein>
<gene>
    <name evidence="2" type="ORF">CTheo_8791</name>
</gene>
<sequence>MQQVKNHQLDPGTVMIGDDSGKERPWTIIPRPEKVEKNCNLRKLMELGSNSDSEGEDEAKDAANDIYRSICTSTRHAMNAIIPGAKRGTLKWKQITSAEKAAIHEEVLESNPYLRRFPGGWITEVVMQHQLRNSRDTAARLRKLKAKKSHTSKPIGKSHAPRKGDTAPGALAQATGHANLRQESTRDRSVPANHPESSEEDGPTSKDFPNPPAPVQTSGPNKKAKTLLGYFQPVQAHLSASTKHKKRLGANDTNKKNQTVSNDLPLYTPNLVW</sequence>